<gene>
    <name evidence="1" type="ORF">FRX31_032324</name>
</gene>
<name>A0A7J6UZK1_THATH</name>
<protein>
    <submittedName>
        <fullName evidence="1">Uncharacterized protein</fullName>
    </submittedName>
</protein>
<dbReference type="EMBL" id="JABWDY010040462">
    <property type="protein sequence ID" value="KAF5178089.1"/>
    <property type="molecule type" value="Genomic_DNA"/>
</dbReference>
<comment type="caution">
    <text evidence="1">The sequence shown here is derived from an EMBL/GenBank/DDBJ whole genome shotgun (WGS) entry which is preliminary data.</text>
</comment>
<dbReference type="AlphaFoldDB" id="A0A7J6UZK1"/>
<accession>A0A7J6UZK1</accession>
<dbReference type="Proteomes" id="UP000554482">
    <property type="component" value="Unassembled WGS sequence"/>
</dbReference>
<feature type="non-terminal residue" evidence="1">
    <location>
        <position position="90"/>
    </location>
</feature>
<organism evidence="1 2">
    <name type="scientific">Thalictrum thalictroides</name>
    <name type="common">Rue-anemone</name>
    <name type="synonym">Anemone thalictroides</name>
    <dbReference type="NCBI Taxonomy" id="46969"/>
    <lineage>
        <taxon>Eukaryota</taxon>
        <taxon>Viridiplantae</taxon>
        <taxon>Streptophyta</taxon>
        <taxon>Embryophyta</taxon>
        <taxon>Tracheophyta</taxon>
        <taxon>Spermatophyta</taxon>
        <taxon>Magnoliopsida</taxon>
        <taxon>Ranunculales</taxon>
        <taxon>Ranunculaceae</taxon>
        <taxon>Thalictroideae</taxon>
        <taxon>Thalictrum</taxon>
    </lineage>
</organism>
<evidence type="ECO:0000313" key="2">
    <source>
        <dbReference type="Proteomes" id="UP000554482"/>
    </source>
</evidence>
<proteinExistence type="predicted"/>
<sequence>MLRGVFWRTISANCIAFKFKPEKRFVEITVAGHQLARVVIHEATYARQAISDVREPLESLISAFRSLLRCLSGCVPYPVVNSWTVFSKLV</sequence>
<keyword evidence="2" id="KW-1185">Reference proteome</keyword>
<evidence type="ECO:0000313" key="1">
    <source>
        <dbReference type="EMBL" id="KAF5178089.1"/>
    </source>
</evidence>
<reference evidence="1 2" key="1">
    <citation type="submission" date="2020-06" db="EMBL/GenBank/DDBJ databases">
        <title>Transcriptomic and genomic resources for Thalictrum thalictroides and T. hernandezii: Facilitating candidate gene discovery in an emerging model plant lineage.</title>
        <authorList>
            <person name="Arias T."/>
            <person name="Riano-Pachon D.M."/>
            <person name="Di Stilio V.S."/>
        </authorList>
    </citation>
    <scope>NUCLEOTIDE SEQUENCE [LARGE SCALE GENOMIC DNA]</scope>
    <source>
        <strain evidence="2">cv. WT478/WT964</strain>
        <tissue evidence="1">Leaves</tissue>
    </source>
</reference>